<protein>
    <submittedName>
        <fullName evidence="2">Uncharacterized protein</fullName>
    </submittedName>
</protein>
<dbReference type="HOGENOM" id="CLU_104567_0_0_9"/>
<feature type="signal peptide" evidence="1">
    <location>
        <begin position="1"/>
        <end position="20"/>
    </location>
</feature>
<keyword evidence="1" id="KW-0732">Signal</keyword>
<dbReference type="eggNOG" id="ENOG5033NZ2">
    <property type="taxonomic scope" value="Bacteria"/>
</dbReference>
<evidence type="ECO:0000313" key="3">
    <source>
        <dbReference type="Proteomes" id="UP000001259"/>
    </source>
</evidence>
<dbReference type="Proteomes" id="UP000001259">
    <property type="component" value="Chromosome"/>
</dbReference>
<accession>Q1G7P7</accession>
<evidence type="ECO:0000256" key="1">
    <source>
        <dbReference type="SAM" id="SignalP"/>
    </source>
</evidence>
<dbReference type="AlphaFoldDB" id="Q1G7P7"/>
<dbReference type="STRING" id="390333.Ldb0117"/>
<organism evidence="2 3">
    <name type="scientific">Lactobacillus delbrueckii subsp. bulgaricus (strain ATCC 11842 / DSM 20081 / BCRC 10696 / JCM 1002 / NBRC 13953 / NCIMB 11778 / NCTC 12712 / WDCM 00102 / Lb 14)</name>
    <dbReference type="NCBI Taxonomy" id="390333"/>
    <lineage>
        <taxon>Bacteria</taxon>
        <taxon>Bacillati</taxon>
        <taxon>Bacillota</taxon>
        <taxon>Bacilli</taxon>
        <taxon>Lactobacillales</taxon>
        <taxon>Lactobacillaceae</taxon>
        <taxon>Lactobacillus</taxon>
    </lineage>
</organism>
<dbReference type="KEGG" id="ldb:Ldb0117"/>
<feature type="chain" id="PRO_5004189000" evidence="1">
    <location>
        <begin position="21"/>
        <end position="206"/>
    </location>
</feature>
<proteinExistence type="predicted"/>
<dbReference type="RefSeq" id="WP_011543512.1">
    <property type="nucleotide sequence ID" value="NC_008054.1"/>
</dbReference>
<dbReference type="EMBL" id="CR954253">
    <property type="protein sequence ID" value="CAI96958.1"/>
    <property type="molecule type" value="Genomic_DNA"/>
</dbReference>
<evidence type="ECO:0000313" key="2">
    <source>
        <dbReference type="EMBL" id="CAI96958.1"/>
    </source>
</evidence>
<name>Q1G7P7_LACDA</name>
<reference evidence="2 3" key="1">
    <citation type="journal article" date="2006" name="Proc. Natl. Acad. Sci. U.S.A.">
        <title>The complete genome sequence of Lactobacillus bulgaricus reveals extensive and ongoing reductive evolution.</title>
        <authorList>
            <person name="van de Guchte M."/>
            <person name="Penaud S."/>
            <person name="Grimaldi C."/>
            <person name="Barbe V."/>
            <person name="Bryson K."/>
            <person name="Nicolas P."/>
            <person name="Robert C."/>
            <person name="Oztas S."/>
            <person name="Mangenot S."/>
            <person name="Couloux A."/>
            <person name="Loux V."/>
            <person name="Dervyn R."/>
            <person name="Bossy R."/>
            <person name="Bolotin A."/>
            <person name="Batto J.-M."/>
            <person name="Walunas T."/>
            <person name="Gibrat J.-F."/>
            <person name="Bessieres P."/>
            <person name="Weissenbach J."/>
            <person name="Ehrlich S.D."/>
            <person name="Maguin E."/>
        </authorList>
    </citation>
    <scope>NUCLEOTIDE SEQUENCE [LARGE SCALE GENOMIC DNA]</scope>
    <source>
        <strain evidence="3">ATCC 11842 / DSM 20081 / BCRC 10696 / JCM 1002 / NBRC 13953 / NCIMB 11778 / NCTC 12712 / WDCM 00102 / Lb 14</strain>
    </source>
</reference>
<sequence length="206" mass="22712">MLFAVSMCLIFPLIAGSVEASTNKSLSANRLNSINTEYKIDSTKWSDEKIDQLVKALSELHPELSNEYLRELVESQLNDEAIPNLTNRDISPSLALRANLARSTKSSWKGITVAQMGAVIDTIIGTVIGGGLSSITKAGLKAAVKKMGRKKLSRLVRQHLLRKFSAAYIISSKVIETALNYTSPGTWVAKYWDKHDAYPNNGRINF</sequence>
<keyword evidence="3" id="KW-1185">Reference proteome</keyword>
<gene>
    <name evidence="2" type="ordered locus">Ldb0117</name>
</gene>